<sequence length="208" mass="22739">MQAVPVLLVTQDDALWQHWRQIDALGWLPARGHALQDIARWGEAQRGLVVIDADLPRLPAWNDAAWQAVADKTRILIGSGRLDDAEATRALAMGAWGYFHAYVPATALAHILQTVSLGEIWIGRSLVQRLLRQVSQVGTEQAGWMSGLTEREIDVARRAAGGISNQGIADELGISERTVRAHLSAIFEKLGVTDRLALALKVHGIQHA</sequence>
<dbReference type="PANTHER" id="PTHR43214">
    <property type="entry name" value="TWO-COMPONENT RESPONSE REGULATOR"/>
    <property type="match status" value="1"/>
</dbReference>
<evidence type="ECO:0000259" key="2">
    <source>
        <dbReference type="PROSITE" id="PS50043"/>
    </source>
</evidence>
<evidence type="ECO:0000313" key="3">
    <source>
        <dbReference type="EMBL" id="PWF21740.1"/>
    </source>
</evidence>
<dbReference type="Gene3D" id="3.40.50.2300">
    <property type="match status" value="1"/>
</dbReference>
<dbReference type="PROSITE" id="PS50043">
    <property type="entry name" value="HTH_LUXR_2"/>
    <property type="match status" value="1"/>
</dbReference>
<feature type="domain" description="HTH luxR-type" evidence="2">
    <location>
        <begin position="140"/>
        <end position="206"/>
    </location>
</feature>
<dbReference type="EMBL" id="QETA01000006">
    <property type="protein sequence ID" value="PWF21740.1"/>
    <property type="molecule type" value="Genomic_DNA"/>
</dbReference>
<protein>
    <submittedName>
        <fullName evidence="3">Helix-turn-helix transcriptional regulator</fullName>
    </submittedName>
</protein>
<dbReference type="CDD" id="cd06170">
    <property type="entry name" value="LuxR_C_like"/>
    <property type="match status" value="1"/>
</dbReference>
<accession>A0A2V1JWK5</accession>
<keyword evidence="4" id="KW-1185">Reference proteome</keyword>
<dbReference type="Pfam" id="PF00196">
    <property type="entry name" value="GerE"/>
    <property type="match status" value="1"/>
</dbReference>
<gene>
    <name evidence="3" type="ORF">DD235_13105</name>
</gene>
<dbReference type="GO" id="GO:0003677">
    <property type="term" value="F:DNA binding"/>
    <property type="evidence" value="ECO:0007669"/>
    <property type="project" value="UniProtKB-KW"/>
</dbReference>
<dbReference type="SUPFAM" id="SSF46894">
    <property type="entry name" value="C-terminal effector domain of the bipartite response regulators"/>
    <property type="match status" value="1"/>
</dbReference>
<comment type="caution">
    <text evidence="3">The sequence shown here is derived from an EMBL/GenBank/DDBJ whole genome shotgun (WGS) entry which is preliminary data.</text>
</comment>
<organism evidence="3 4">
    <name type="scientific">Corticimicrobacter populi</name>
    <dbReference type="NCBI Taxonomy" id="2175229"/>
    <lineage>
        <taxon>Bacteria</taxon>
        <taxon>Pseudomonadati</taxon>
        <taxon>Pseudomonadota</taxon>
        <taxon>Betaproteobacteria</taxon>
        <taxon>Burkholderiales</taxon>
        <taxon>Alcaligenaceae</taxon>
        <taxon>Corticimicrobacter</taxon>
    </lineage>
</organism>
<name>A0A2V1JWK5_9BURK</name>
<keyword evidence="1" id="KW-0238">DNA-binding</keyword>
<dbReference type="SMART" id="SM00421">
    <property type="entry name" value="HTH_LUXR"/>
    <property type="match status" value="1"/>
</dbReference>
<dbReference type="PRINTS" id="PR00038">
    <property type="entry name" value="HTHLUXR"/>
</dbReference>
<reference evidence="4" key="1">
    <citation type="submission" date="2018-05" db="EMBL/GenBank/DDBJ databases">
        <authorList>
            <person name="Li Y."/>
        </authorList>
    </citation>
    <scope>NUCLEOTIDE SEQUENCE [LARGE SCALE GENOMIC DNA]</scope>
    <source>
        <strain evidence="4">3d-2-2</strain>
    </source>
</reference>
<dbReference type="InterPro" id="IPR016032">
    <property type="entry name" value="Sig_transdc_resp-reg_C-effctor"/>
</dbReference>
<evidence type="ECO:0000313" key="4">
    <source>
        <dbReference type="Proteomes" id="UP000245212"/>
    </source>
</evidence>
<dbReference type="GO" id="GO:0006355">
    <property type="term" value="P:regulation of DNA-templated transcription"/>
    <property type="evidence" value="ECO:0007669"/>
    <property type="project" value="InterPro"/>
</dbReference>
<dbReference type="Proteomes" id="UP000245212">
    <property type="component" value="Unassembled WGS sequence"/>
</dbReference>
<dbReference type="PROSITE" id="PS00622">
    <property type="entry name" value="HTH_LUXR_1"/>
    <property type="match status" value="1"/>
</dbReference>
<dbReference type="AlphaFoldDB" id="A0A2V1JWK5"/>
<dbReference type="InterPro" id="IPR039420">
    <property type="entry name" value="WalR-like"/>
</dbReference>
<dbReference type="InterPro" id="IPR000792">
    <property type="entry name" value="Tscrpt_reg_LuxR_C"/>
</dbReference>
<proteinExistence type="predicted"/>
<dbReference type="RefSeq" id="WP_109062557.1">
    <property type="nucleotide sequence ID" value="NZ_QETA01000006.1"/>
</dbReference>
<evidence type="ECO:0000256" key="1">
    <source>
        <dbReference type="ARBA" id="ARBA00023125"/>
    </source>
</evidence>